<evidence type="ECO:0000256" key="2">
    <source>
        <dbReference type="SAM" id="Coils"/>
    </source>
</evidence>
<dbReference type="FunFam" id="2.30.42.10:FF:000107">
    <property type="entry name" value="26S proteasome non-ATPase regulatory subunit 9"/>
    <property type="match status" value="1"/>
</dbReference>
<dbReference type="Gene3D" id="6.10.140.1710">
    <property type="match status" value="1"/>
</dbReference>
<dbReference type="GO" id="GO:0005634">
    <property type="term" value="C:nucleus"/>
    <property type="evidence" value="ECO:0007669"/>
    <property type="project" value="TreeGrafter"/>
</dbReference>
<name>I7M1G7_TETTS</name>
<dbReference type="InParanoid" id="I7M1G7"/>
<dbReference type="OrthoDB" id="304649at2759"/>
<dbReference type="KEGG" id="tet:TTHERM_00188860"/>
<reference evidence="6" key="1">
    <citation type="journal article" date="2006" name="PLoS Biol.">
        <title>Macronuclear genome sequence of the ciliate Tetrahymena thermophila, a model eukaryote.</title>
        <authorList>
            <person name="Eisen J.A."/>
            <person name="Coyne R.S."/>
            <person name="Wu M."/>
            <person name="Wu D."/>
            <person name="Thiagarajan M."/>
            <person name="Wortman J.R."/>
            <person name="Badger J.H."/>
            <person name="Ren Q."/>
            <person name="Amedeo P."/>
            <person name="Jones K.M."/>
            <person name="Tallon L.J."/>
            <person name="Delcher A.L."/>
            <person name="Salzberg S.L."/>
            <person name="Silva J.C."/>
            <person name="Haas B.J."/>
            <person name="Majoros W.H."/>
            <person name="Farzad M."/>
            <person name="Carlton J.M."/>
            <person name="Smith R.K. Jr."/>
            <person name="Garg J."/>
            <person name="Pearlman R.E."/>
            <person name="Karrer K.M."/>
            <person name="Sun L."/>
            <person name="Manning G."/>
            <person name="Elde N.C."/>
            <person name="Turkewitz A.P."/>
            <person name="Asai D.J."/>
            <person name="Wilkes D.E."/>
            <person name="Wang Y."/>
            <person name="Cai H."/>
            <person name="Collins K."/>
            <person name="Stewart B.A."/>
            <person name="Lee S.R."/>
            <person name="Wilamowska K."/>
            <person name="Weinberg Z."/>
            <person name="Ruzzo W.L."/>
            <person name="Wloga D."/>
            <person name="Gaertig J."/>
            <person name="Frankel J."/>
            <person name="Tsao C.-C."/>
            <person name="Gorovsky M.A."/>
            <person name="Keeling P.J."/>
            <person name="Waller R.F."/>
            <person name="Patron N.J."/>
            <person name="Cherry J.M."/>
            <person name="Stover N.A."/>
            <person name="Krieger C.J."/>
            <person name="del Toro C."/>
            <person name="Ryder H.F."/>
            <person name="Williamson S.C."/>
            <person name="Barbeau R.A."/>
            <person name="Hamilton E.P."/>
            <person name="Orias E."/>
        </authorList>
    </citation>
    <scope>NUCLEOTIDE SEQUENCE [LARGE SCALE GENOMIC DNA]</scope>
    <source>
        <strain evidence="6">SB210</strain>
    </source>
</reference>
<keyword evidence="5" id="KW-0647">Proteasome</keyword>
<feature type="domain" description="PDZ" evidence="3">
    <location>
        <begin position="147"/>
        <end position="209"/>
    </location>
</feature>
<dbReference type="PANTHER" id="PTHR12651:SF1">
    <property type="entry name" value="26S PROTEASOME NON-ATPASE REGULATORY SUBUNIT 9"/>
    <property type="match status" value="1"/>
</dbReference>
<evidence type="ECO:0000313" key="5">
    <source>
        <dbReference type="EMBL" id="EAR96317.3"/>
    </source>
</evidence>
<feature type="coiled-coil region" evidence="2">
    <location>
        <begin position="8"/>
        <end position="35"/>
    </location>
</feature>
<dbReference type="InterPro" id="IPR035269">
    <property type="entry name" value="PSMD9"/>
</dbReference>
<dbReference type="InterPro" id="IPR036034">
    <property type="entry name" value="PDZ_sf"/>
</dbReference>
<evidence type="ECO:0000256" key="1">
    <source>
        <dbReference type="ARBA" id="ARBA00023186"/>
    </source>
</evidence>
<dbReference type="SUPFAM" id="SSF50156">
    <property type="entry name" value="PDZ domain-like"/>
    <property type="match status" value="1"/>
</dbReference>
<dbReference type="Gene3D" id="2.30.42.10">
    <property type="match status" value="1"/>
</dbReference>
<dbReference type="Pfam" id="PF18265">
    <property type="entry name" value="Nas2_N"/>
    <property type="match status" value="1"/>
</dbReference>
<dbReference type="GO" id="GO:0000502">
    <property type="term" value="C:proteasome complex"/>
    <property type="evidence" value="ECO:0007669"/>
    <property type="project" value="UniProtKB-KW"/>
</dbReference>
<accession>I7M1G7</accession>
<keyword evidence="1" id="KW-0143">Chaperone</keyword>
<evidence type="ECO:0000313" key="6">
    <source>
        <dbReference type="Proteomes" id="UP000009168"/>
    </source>
</evidence>
<organism evidence="5 6">
    <name type="scientific">Tetrahymena thermophila (strain SB210)</name>
    <dbReference type="NCBI Taxonomy" id="312017"/>
    <lineage>
        <taxon>Eukaryota</taxon>
        <taxon>Sar</taxon>
        <taxon>Alveolata</taxon>
        <taxon>Ciliophora</taxon>
        <taxon>Intramacronucleata</taxon>
        <taxon>Oligohymenophorea</taxon>
        <taxon>Hymenostomatida</taxon>
        <taxon>Tetrahymenina</taxon>
        <taxon>Tetrahymenidae</taxon>
        <taxon>Tetrahymena</taxon>
    </lineage>
</organism>
<dbReference type="EMBL" id="GG662693">
    <property type="protein sequence ID" value="EAR96317.3"/>
    <property type="molecule type" value="Genomic_DNA"/>
</dbReference>
<evidence type="ECO:0000259" key="3">
    <source>
        <dbReference type="Pfam" id="PF13180"/>
    </source>
</evidence>
<evidence type="ECO:0000259" key="4">
    <source>
        <dbReference type="Pfam" id="PF18265"/>
    </source>
</evidence>
<feature type="domain" description="Nas2 N-terminal" evidence="4">
    <location>
        <begin position="8"/>
        <end position="90"/>
    </location>
</feature>
<proteinExistence type="predicted"/>
<dbReference type="InterPro" id="IPR040815">
    <property type="entry name" value="Nas2_N"/>
</dbReference>
<dbReference type="AlphaFoldDB" id="I7M1G7"/>
<dbReference type="InterPro" id="IPR001478">
    <property type="entry name" value="PDZ"/>
</dbReference>
<gene>
    <name evidence="5" type="ORF">TTHERM_00188860</name>
</gene>
<dbReference type="PANTHER" id="PTHR12651">
    <property type="entry name" value="26S PROTEASOME NON-ATPASE REGULATORY SUBUNIT 9"/>
    <property type="match status" value="1"/>
</dbReference>
<dbReference type="GeneID" id="7844662"/>
<dbReference type="Proteomes" id="UP000009168">
    <property type="component" value="Unassembled WGS sequence"/>
</dbReference>
<dbReference type="FunCoup" id="I7M1G7">
    <property type="interactions" value="359"/>
</dbReference>
<dbReference type="eggNOG" id="KOG3129">
    <property type="taxonomic scope" value="Eukaryota"/>
</dbReference>
<feature type="coiled-coil region" evidence="2">
    <location>
        <begin position="60"/>
        <end position="135"/>
    </location>
</feature>
<dbReference type="Pfam" id="PF13180">
    <property type="entry name" value="PDZ_2"/>
    <property type="match status" value="1"/>
</dbReference>
<dbReference type="STRING" id="312017.I7M1G7"/>
<dbReference type="GO" id="GO:0005737">
    <property type="term" value="C:cytoplasm"/>
    <property type="evidence" value="ECO:0007669"/>
    <property type="project" value="TreeGrafter"/>
</dbReference>
<dbReference type="RefSeq" id="XP_001016562.3">
    <property type="nucleotide sequence ID" value="XM_001016562.3"/>
</dbReference>
<protein>
    <submittedName>
        <fullName evidence="5">26S proteasome non-ATPase regulatory subunit 9, putative</fullName>
    </submittedName>
</protein>
<dbReference type="GO" id="GO:0070682">
    <property type="term" value="P:proteasome regulatory particle assembly"/>
    <property type="evidence" value="ECO:0007669"/>
    <property type="project" value="InterPro"/>
</dbReference>
<sequence length="247" mass="28966">MTSTQVKLQQLDLQRKDIETQISALNKEIKYYEDKNYNKSLVDEEGFPRADLDFGELSTYKNLKRKFNELNNDYKGLMVEIEKSLGDLHEEYRESGQAQRDLEEYEKNMEIMKKTEAAEKAKKEYDEDMKDENLNAEIKKNILIPFAYINEVVDQSPAFQAGVKLNDLIVSFGPVNHYNHKELQFLIETVKSNVNKEIPVQVLRKNNKIQQSEQFYYKNENYELVNLTLTPRTWSGQGVLGCRFKLV</sequence>
<keyword evidence="6" id="KW-1185">Reference proteome</keyword>
<keyword evidence="2" id="KW-0175">Coiled coil</keyword>